<gene>
    <name evidence="6" type="ORF">NTEN_LOCUS7171</name>
</gene>
<dbReference type="GO" id="GO:0008285">
    <property type="term" value="P:negative regulation of cell population proliferation"/>
    <property type="evidence" value="ECO:0007669"/>
    <property type="project" value="TreeGrafter"/>
</dbReference>
<proteinExistence type="predicted"/>
<evidence type="ECO:0000256" key="3">
    <source>
        <dbReference type="ARBA" id="ARBA00022737"/>
    </source>
</evidence>
<keyword evidence="2" id="KW-0812">Transmembrane</keyword>
<comment type="subcellular location">
    <subcellularLocation>
        <location evidence="1">Membrane</location>
    </subcellularLocation>
</comment>
<keyword evidence="5" id="KW-0472">Membrane</keyword>
<dbReference type="GO" id="GO:0034993">
    <property type="term" value="C:meiotic nuclear membrane microtubule tethering complex"/>
    <property type="evidence" value="ECO:0007669"/>
    <property type="project" value="TreeGrafter"/>
</dbReference>
<name>A0A6H5GD30_9HEMI</name>
<organism evidence="6 7">
    <name type="scientific">Nesidiocoris tenuis</name>
    <dbReference type="NCBI Taxonomy" id="355587"/>
    <lineage>
        <taxon>Eukaryota</taxon>
        <taxon>Metazoa</taxon>
        <taxon>Ecdysozoa</taxon>
        <taxon>Arthropoda</taxon>
        <taxon>Hexapoda</taxon>
        <taxon>Insecta</taxon>
        <taxon>Pterygota</taxon>
        <taxon>Neoptera</taxon>
        <taxon>Paraneoptera</taxon>
        <taxon>Hemiptera</taxon>
        <taxon>Heteroptera</taxon>
        <taxon>Panheteroptera</taxon>
        <taxon>Cimicomorpha</taxon>
        <taxon>Miridae</taxon>
        <taxon>Dicyphina</taxon>
        <taxon>Nesidiocoris</taxon>
    </lineage>
</organism>
<dbReference type="InterPro" id="IPR052403">
    <property type="entry name" value="LINC-complex_assoc"/>
</dbReference>
<dbReference type="PANTHER" id="PTHR47535">
    <property type="entry name" value="MUSCLE-SPECIFIC PROTEIN 300 KDA, ISOFORM G"/>
    <property type="match status" value="1"/>
</dbReference>
<dbReference type="EMBL" id="CADCXU010010561">
    <property type="protein sequence ID" value="CAB0001384.1"/>
    <property type="molecule type" value="Genomic_DNA"/>
</dbReference>
<evidence type="ECO:0000256" key="2">
    <source>
        <dbReference type="ARBA" id="ARBA00022692"/>
    </source>
</evidence>
<evidence type="ECO:0000313" key="7">
    <source>
        <dbReference type="Proteomes" id="UP000479000"/>
    </source>
</evidence>
<dbReference type="Proteomes" id="UP000479000">
    <property type="component" value="Unassembled WGS sequence"/>
</dbReference>
<evidence type="ECO:0008006" key="8">
    <source>
        <dbReference type="Google" id="ProtNLM"/>
    </source>
</evidence>
<dbReference type="GO" id="GO:0005640">
    <property type="term" value="C:nuclear outer membrane"/>
    <property type="evidence" value="ECO:0007669"/>
    <property type="project" value="TreeGrafter"/>
</dbReference>
<evidence type="ECO:0000256" key="4">
    <source>
        <dbReference type="ARBA" id="ARBA00022989"/>
    </source>
</evidence>
<feature type="non-terminal residue" evidence="6">
    <location>
        <position position="298"/>
    </location>
</feature>
<keyword evidence="3" id="KW-0677">Repeat</keyword>
<protein>
    <recommendedName>
        <fullName evidence="8">KASH domain-containing protein</fullName>
    </recommendedName>
</protein>
<dbReference type="GO" id="GO:0005737">
    <property type="term" value="C:cytoplasm"/>
    <property type="evidence" value="ECO:0007669"/>
    <property type="project" value="TreeGrafter"/>
</dbReference>
<dbReference type="GO" id="GO:0007097">
    <property type="term" value="P:nuclear migration"/>
    <property type="evidence" value="ECO:0007669"/>
    <property type="project" value="TreeGrafter"/>
</dbReference>
<keyword evidence="7" id="KW-1185">Reference proteome</keyword>
<dbReference type="Gene3D" id="1.20.58.60">
    <property type="match status" value="1"/>
</dbReference>
<dbReference type="PANTHER" id="PTHR47535:SF7">
    <property type="entry name" value="CALMIN"/>
    <property type="match status" value="1"/>
</dbReference>
<evidence type="ECO:0000256" key="1">
    <source>
        <dbReference type="ARBA" id="ARBA00004370"/>
    </source>
</evidence>
<dbReference type="SUPFAM" id="SSF46966">
    <property type="entry name" value="Spectrin repeat"/>
    <property type="match status" value="2"/>
</dbReference>
<dbReference type="OrthoDB" id="6596120at2759"/>
<evidence type="ECO:0000256" key="5">
    <source>
        <dbReference type="ARBA" id="ARBA00023136"/>
    </source>
</evidence>
<accession>A0A6H5GD30</accession>
<dbReference type="AlphaFoldDB" id="A0A6H5GD30"/>
<sequence>MIQSVTSKAEDLQQAAPASEITCKYENLSRTAKELYEKQRETVEGHQAFIDAGNDFSTWVRAAKERLSKCEEPTGDKESLATKLNHLKSGIMKWTEYEDQYKEAVEWLSKTEESVQSFNKLQSTLEAKRATLELFQDHLQTLFGWQQELDNLNLKAQVATCSDMPNTLAEVSARLGVVKGLQQALEQGQNRLRYALELKEKVILNTESSGVAKIQEDSDSLKTEFDKLVNEVQILTTIGDLERQVNSYNDYQNTLQQAVDWIRKTRISVQQNSDPHGEKHAIEERLNTIVKLEKEFPE</sequence>
<dbReference type="GO" id="GO:0051015">
    <property type="term" value="F:actin filament binding"/>
    <property type="evidence" value="ECO:0007669"/>
    <property type="project" value="TreeGrafter"/>
</dbReference>
<evidence type="ECO:0000313" key="6">
    <source>
        <dbReference type="EMBL" id="CAB0001384.1"/>
    </source>
</evidence>
<keyword evidence="4" id="KW-1133">Transmembrane helix</keyword>
<reference evidence="6 7" key="1">
    <citation type="submission" date="2020-02" db="EMBL/GenBank/DDBJ databases">
        <authorList>
            <person name="Ferguson B K."/>
        </authorList>
    </citation>
    <scope>NUCLEOTIDE SEQUENCE [LARGE SCALE GENOMIC DNA]</scope>
</reference>